<protein>
    <recommendedName>
        <fullName evidence="5">ABC-2 type transport system permease protein</fullName>
    </recommendedName>
</protein>
<organism evidence="3 4">
    <name type="scientific">Aeromicrobium wangtongii</name>
    <dbReference type="NCBI Taxonomy" id="2969247"/>
    <lineage>
        <taxon>Bacteria</taxon>
        <taxon>Bacillati</taxon>
        <taxon>Actinomycetota</taxon>
        <taxon>Actinomycetes</taxon>
        <taxon>Propionibacteriales</taxon>
        <taxon>Nocardioidaceae</taxon>
        <taxon>Aeromicrobium</taxon>
    </lineage>
</organism>
<reference evidence="3 4" key="1">
    <citation type="submission" date="2022-08" db="EMBL/GenBank/DDBJ databases">
        <title>novel species in genus Aeromicrobium.</title>
        <authorList>
            <person name="Ye L."/>
        </authorList>
    </citation>
    <scope>NUCLEOTIDE SEQUENCE [LARGE SCALE GENOMIC DNA]</scope>
    <source>
        <strain evidence="4">zg-Y1379</strain>
    </source>
</reference>
<dbReference type="RefSeq" id="WP_232400071.1">
    <property type="nucleotide sequence ID" value="NZ_CP102173.1"/>
</dbReference>
<keyword evidence="2" id="KW-0472">Membrane</keyword>
<proteinExistence type="predicted"/>
<feature type="transmembrane region" description="Helical" evidence="2">
    <location>
        <begin position="28"/>
        <end position="47"/>
    </location>
</feature>
<evidence type="ECO:0008006" key="5">
    <source>
        <dbReference type="Google" id="ProtNLM"/>
    </source>
</evidence>
<keyword evidence="2" id="KW-0812">Transmembrane</keyword>
<dbReference type="Proteomes" id="UP001316184">
    <property type="component" value="Chromosome"/>
</dbReference>
<name>A0ABY5M2W5_9ACTN</name>
<evidence type="ECO:0000256" key="1">
    <source>
        <dbReference type="SAM" id="MobiDB-lite"/>
    </source>
</evidence>
<feature type="transmembrane region" description="Helical" evidence="2">
    <location>
        <begin position="53"/>
        <end position="78"/>
    </location>
</feature>
<feature type="transmembrane region" description="Helical" evidence="2">
    <location>
        <begin position="219"/>
        <end position="245"/>
    </location>
</feature>
<sequence length="254" mass="26730">MTKVQRTTRDAGRARAVRTMLRRASGPLAHLSWAIAAVGQVVGVWLFDESEDFGAGMIVWTVTGLLFGVVTTTVVQAGAPSPTRTGRRGRPRSRSGRPWDSPAVFGYLAICLVGLLVSPTAFAYGALMLLLTGLGGVCVWLVFLLQLVCWTGLRGFGSILFRGVPQGEEGSRWLALGPFVATVGASLWFLPILGCLAYDSPGRRDLLPLVGVVGDGVEITHPALLLIGQVGTALVLGLIGLGALLSAATARLRP</sequence>
<dbReference type="EMBL" id="CP102173">
    <property type="protein sequence ID" value="UUP12548.1"/>
    <property type="molecule type" value="Genomic_DNA"/>
</dbReference>
<accession>A0ABY5M2W5</accession>
<feature type="compositionally biased region" description="Basic residues" evidence="1">
    <location>
        <begin position="85"/>
        <end position="95"/>
    </location>
</feature>
<keyword evidence="4" id="KW-1185">Reference proteome</keyword>
<evidence type="ECO:0000313" key="3">
    <source>
        <dbReference type="EMBL" id="UUP12548.1"/>
    </source>
</evidence>
<evidence type="ECO:0000313" key="4">
    <source>
        <dbReference type="Proteomes" id="UP001316184"/>
    </source>
</evidence>
<gene>
    <name evidence="3" type="ORF">NQV15_11860</name>
</gene>
<evidence type="ECO:0000256" key="2">
    <source>
        <dbReference type="SAM" id="Phobius"/>
    </source>
</evidence>
<feature type="transmembrane region" description="Helical" evidence="2">
    <location>
        <begin position="173"/>
        <end position="199"/>
    </location>
</feature>
<feature type="transmembrane region" description="Helical" evidence="2">
    <location>
        <begin position="123"/>
        <end position="153"/>
    </location>
</feature>
<feature type="transmembrane region" description="Helical" evidence="2">
    <location>
        <begin position="99"/>
        <end position="117"/>
    </location>
</feature>
<keyword evidence="2" id="KW-1133">Transmembrane helix</keyword>
<feature type="region of interest" description="Disordered" evidence="1">
    <location>
        <begin position="78"/>
        <end position="97"/>
    </location>
</feature>